<evidence type="ECO:0000256" key="1">
    <source>
        <dbReference type="ARBA" id="ARBA00005964"/>
    </source>
</evidence>
<dbReference type="OrthoDB" id="19653at2759"/>
<evidence type="ECO:0000256" key="4">
    <source>
        <dbReference type="ARBA" id="ARBA00023180"/>
    </source>
</evidence>
<dbReference type="Pfam" id="PF00135">
    <property type="entry name" value="COesterase"/>
    <property type="match status" value="2"/>
</dbReference>
<dbReference type="PANTHER" id="PTHR43142:SF1">
    <property type="entry name" value="CARBOXYLIC ESTER HYDROLASE"/>
    <property type="match status" value="1"/>
</dbReference>
<feature type="signal peptide" evidence="5">
    <location>
        <begin position="1"/>
        <end position="19"/>
    </location>
</feature>
<dbReference type="Proteomes" id="UP001154078">
    <property type="component" value="Chromosome 6"/>
</dbReference>
<proteinExistence type="inferred from homology"/>
<dbReference type="PANTHER" id="PTHR43142">
    <property type="entry name" value="CARBOXYLIC ESTER HYDROLASE"/>
    <property type="match status" value="1"/>
</dbReference>
<organism evidence="7 8">
    <name type="scientific">Brassicogethes aeneus</name>
    <name type="common">Rape pollen beetle</name>
    <name type="synonym">Meligethes aeneus</name>
    <dbReference type="NCBI Taxonomy" id="1431903"/>
    <lineage>
        <taxon>Eukaryota</taxon>
        <taxon>Metazoa</taxon>
        <taxon>Ecdysozoa</taxon>
        <taxon>Arthropoda</taxon>
        <taxon>Hexapoda</taxon>
        <taxon>Insecta</taxon>
        <taxon>Pterygota</taxon>
        <taxon>Neoptera</taxon>
        <taxon>Endopterygota</taxon>
        <taxon>Coleoptera</taxon>
        <taxon>Polyphaga</taxon>
        <taxon>Cucujiformia</taxon>
        <taxon>Nitidulidae</taxon>
        <taxon>Meligethinae</taxon>
        <taxon>Brassicogethes</taxon>
    </lineage>
</organism>
<comment type="similarity">
    <text evidence="1">Belongs to the type-B carboxylesterase/lipase family.</text>
</comment>
<dbReference type="Gene3D" id="3.40.50.1820">
    <property type="entry name" value="alpha/beta hydrolase"/>
    <property type="match status" value="2"/>
</dbReference>
<reference evidence="7" key="1">
    <citation type="submission" date="2021-12" db="EMBL/GenBank/DDBJ databases">
        <authorList>
            <person name="King R."/>
        </authorList>
    </citation>
    <scope>NUCLEOTIDE SEQUENCE</scope>
</reference>
<dbReference type="AlphaFoldDB" id="A0A9P0FJD8"/>
<dbReference type="PROSITE" id="PS00941">
    <property type="entry name" value="CARBOXYLESTERASE_B_2"/>
    <property type="match status" value="1"/>
</dbReference>
<evidence type="ECO:0000256" key="2">
    <source>
        <dbReference type="ARBA" id="ARBA00022487"/>
    </source>
</evidence>
<feature type="domain" description="Carboxylesterase type B" evidence="6">
    <location>
        <begin position="23"/>
        <end position="527"/>
    </location>
</feature>
<keyword evidence="5" id="KW-0732">Signal</keyword>
<gene>
    <name evidence="7" type="ORF">MELIAE_LOCUS9262</name>
</gene>
<evidence type="ECO:0000256" key="5">
    <source>
        <dbReference type="SAM" id="SignalP"/>
    </source>
</evidence>
<evidence type="ECO:0000256" key="3">
    <source>
        <dbReference type="ARBA" id="ARBA00022801"/>
    </source>
</evidence>
<keyword evidence="3" id="KW-0378">Hydrolase</keyword>
<feature type="chain" id="PRO_5040166798" description="Carboxylesterase type B domain-containing protein" evidence="5">
    <location>
        <begin position="20"/>
        <end position="825"/>
    </location>
</feature>
<evidence type="ECO:0000259" key="6">
    <source>
        <dbReference type="Pfam" id="PF00135"/>
    </source>
</evidence>
<dbReference type="InterPro" id="IPR019819">
    <property type="entry name" value="Carboxylesterase_B_CS"/>
</dbReference>
<sequence length="825" mass="92593">MNSFKIYFLLVLTINLCLANFTKNVQTDKGLVKGTEEVSSATGHIYFAFRGIPYAQPPIDNLRFEPPLPPKNWPVVLYTNESKSPCIETNSLGVQYSEDCLYLDVYTTKLTVSPTSPALPVVIYIFGEGFTTGQAIGTEAGPDFFLEKDVVYVTFRYRLGVFGFLSTGDLVAPGNVGLKDQLMVLKWVQKNIKQFGGDPKKITIAGVGGGAISASLLQISKQTKGLFSGVILQSGSAHSSWAVSKKTKTLVNQMGKQLNANNTNSSTLLKDLKKIDAYTLQNTAYNLWKKSYEEDPLDDRAFGPVLEPEHANAILTNTTFESFSKNPNDKIPTLIGYNADEGNNDDISGSFINTCVSYDFAPNLLVPTNMNISGFSNRWTIGNKIRYQYFGIWPICFQYYQRTKLFGDLQYVRPIIQTANLLSNYSNVYLYKYSYSGKKPTINANGELKNYKGAAHYAELSSLFYSPKYVSLSEDDVLLRDKLTTLWTNFISNQKPTVPGAVLKWPVFNEKNSTEFRYLDINNDLKIKVNPDQDTPPQSPKKWPGVLDATKDGPQCVETDLRDMTTIKGQEDCLTINVYTPAIGCKLKVMIPTMVWIYGGAFIGGTSSNEKFGPDYLLDNCVCFVSFNYRVGIFGFISTGDTESLGNYGLKDQIFALQWVQRNIEKFGCNKSNVLLFGESAGSASISILTQVKKTEGLFHKAIMESGTSLCMWSRARQARKLAFQFGNHLGIRTKQSKVLIQSLRNKTTQELQRTFILKLFQVWVVPINMNIKGFISKIVGYIINGRYFGKIRQKIQEFNSFMRKSNSWANWLQTRNTMDKSKCI</sequence>
<name>A0A9P0FJD8_BRAAE</name>
<keyword evidence="4" id="KW-0325">Glycoprotein</keyword>
<dbReference type="SUPFAM" id="SSF53474">
    <property type="entry name" value="alpha/beta-Hydrolases"/>
    <property type="match status" value="2"/>
</dbReference>
<dbReference type="InterPro" id="IPR002018">
    <property type="entry name" value="CarbesteraseB"/>
</dbReference>
<keyword evidence="2" id="KW-0719">Serine esterase</keyword>
<dbReference type="InterPro" id="IPR029058">
    <property type="entry name" value="AB_hydrolase_fold"/>
</dbReference>
<accession>A0A9P0FJD8</accession>
<dbReference type="EMBL" id="OV121137">
    <property type="protein sequence ID" value="CAH0559103.1"/>
    <property type="molecule type" value="Genomic_DNA"/>
</dbReference>
<feature type="domain" description="Carboxylesterase type B" evidence="6">
    <location>
        <begin position="536"/>
        <end position="756"/>
    </location>
</feature>
<keyword evidence="8" id="KW-1185">Reference proteome</keyword>
<protein>
    <recommendedName>
        <fullName evidence="6">Carboxylesterase type B domain-containing protein</fullName>
    </recommendedName>
</protein>
<evidence type="ECO:0000313" key="8">
    <source>
        <dbReference type="Proteomes" id="UP001154078"/>
    </source>
</evidence>
<dbReference type="GO" id="GO:0052689">
    <property type="term" value="F:carboxylic ester hydrolase activity"/>
    <property type="evidence" value="ECO:0007669"/>
    <property type="project" value="UniProtKB-KW"/>
</dbReference>
<evidence type="ECO:0000313" key="7">
    <source>
        <dbReference type="EMBL" id="CAH0559103.1"/>
    </source>
</evidence>